<dbReference type="RefSeq" id="YP_009811045.1">
    <property type="nucleotide sequence ID" value="NC_048051.1"/>
</dbReference>
<evidence type="ECO:0000259" key="1">
    <source>
        <dbReference type="Pfam" id="PF19905"/>
    </source>
</evidence>
<dbReference type="GeneID" id="76971354"/>
<dbReference type="Proteomes" id="UP000504848">
    <property type="component" value="Segment"/>
</dbReference>
<sequence>MNTTEILEKTKKLVSESRHDKHGDKVINHENISRLWTAYLQNKFKLNLVLFPEDVACLMSLLKLARTQAGKFNLDDFIDSCGYSAIAGEIAFKRNNIKSSTLGVSSNDKKEKNSNNK</sequence>
<evidence type="ECO:0000313" key="3">
    <source>
        <dbReference type="Proteomes" id="UP000504848"/>
    </source>
</evidence>
<keyword evidence="3" id="KW-1185">Reference proteome</keyword>
<dbReference type="KEGG" id="vg:76971354"/>
<feature type="domain" description="DUF6378" evidence="1">
    <location>
        <begin position="5"/>
        <end position="91"/>
    </location>
</feature>
<evidence type="ECO:0000313" key="2">
    <source>
        <dbReference type="EMBL" id="ANS05748.1"/>
    </source>
</evidence>
<accession>A0A1B1IWP9</accession>
<organism evidence="2 3">
    <name type="scientific">uncultured phage_Deep-GF0-KM16-C193</name>
    <dbReference type="NCBI Taxonomy" id="2740799"/>
    <lineage>
        <taxon>Viruses</taxon>
        <taxon>Duplodnaviria</taxon>
        <taxon>Heunggongvirae</taxon>
        <taxon>Uroviricota</taxon>
        <taxon>Caudoviricetes</taxon>
        <taxon>Autographivirales</taxon>
        <taxon>Stupnyavirus</taxon>
        <taxon>Stupnyavirus KM16C193</taxon>
    </lineage>
</organism>
<protein>
    <recommendedName>
        <fullName evidence="1">DUF6378 domain-containing protein</fullName>
    </recommendedName>
</protein>
<dbReference type="InterPro" id="IPR045958">
    <property type="entry name" value="DUF6378"/>
</dbReference>
<dbReference type="Pfam" id="PF19905">
    <property type="entry name" value="DUF6378"/>
    <property type="match status" value="1"/>
</dbReference>
<reference evidence="2 3" key="1">
    <citation type="submission" date="2015-11" db="EMBL/GenBank/DDBJ databases">
        <title>Genomes of Abundant and Widespread Viruses from the Deep Ocean.</title>
        <authorList>
            <person name="Mizuno C.M."/>
            <person name="Ghai R."/>
            <person name="Saghai A."/>
            <person name="Lopez-Garcia P."/>
            <person name="Rodriguez-Valera F."/>
        </authorList>
    </citation>
    <scope>NUCLEOTIDE SEQUENCE [LARGE SCALE GENOMIC DNA]</scope>
</reference>
<proteinExistence type="predicted"/>
<dbReference type="EMBL" id="KT997876">
    <property type="protein sequence ID" value="ANS05748.1"/>
    <property type="molecule type" value="Genomic_DNA"/>
</dbReference>
<name>A0A1B1IWP9_9CAUD</name>